<evidence type="ECO:0000256" key="3">
    <source>
        <dbReference type="ARBA" id="ARBA00022475"/>
    </source>
</evidence>
<keyword evidence="3" id="KW-1003">Cell membrane</keyword>
<dbReference type="GO" id="GO:0008320">
    <property type="term" value="F:protein transmembrane transporter activity"/>
    <property type="evidence" value="ECO:0007669"/>
    <property type="project" value="InterPro"/>
</dbReference>
<dbReference type="Pfam" id="PF02416">
    <property type="entry name" value="TatA_B_E"/>
    <property type="match status" value="1"/>
</dbReference>
<evidence type="ECO:0000313" key="12">
    <source>
        <dbReference type="Proteomes" id="UP001218362"/>
    </source>
</evidence>
<keyword evidence="8 10" id="KW-0472">Membrane</keyword>
<protein>
    <submittedName>
        <fullName evidence="11">Sec-independent protein translocase protein TatB</fullName>
    </submittedName>
</protein>
<dbReference type="PANTHER" id="PTHR33162:SF1">
    <property type="entry name" value="SEC-INDEPENDENT PROTEIN TRANSLOCASE PROTEIN TATA, CHLOROPLASTIC"/>
    <property type="match status" value="1"/>
</dbReference>
<dbReference type="InterPro" id="IPR003369">
    <property type="entry name" value="TatA/B/E"/>
</dbReference>
<keyword evidence="2" id="KW-0813">Transport</keyword>
<dbReference type="Proteomes" id="UP001218362">
    <property type="component" value="Chromosome"/>
</dbReference>
<gene>
    <name evidence="11" type="primary">tatB</name>
    <name evidence="11" type="ORF">P0Y56_07170</name>
</gene>
<feature type="compositionally biased region" description="Low complexity" evidence="9">
    <location>
        <begin position="104"/>
        <end position="117"/>
    </location>
</feature>
<dbReference type="InterPro" id="IPR018448">
    <property type="entry name" value="TatB"/>
</dbReference>
<organism evidence="11 12">
    <name type="scientific">Candidatus Andeanibacterium colombiense</name>
    <dbReference type="NCBI Taxonomy" id="3121345"/>
    <lineage>
        <taxon>Bacteria</taxon>
        <taxon>Pseudomonadati</taxon>
        <taxon>Pseudomonadota</taxon>
        <taxon>Alphaproteobacteria</taxon>
        <taxon>Sphingomonadales</taxon>
        <taxon>Sphingomonadaceae</taxon>
        <taxon>Candidatus Andeanibacterium</taxon>
    </lineage>
</organism>
<comment type="subcellular location">
    <subcellularLocation>
        <location evidence="1">Membrane</location>
        <topology evidence="1">Single-pass membrane protein</topology>
    </subcellularLocation>
</comment>
<evidence type="ECO:0000256" key="2">
    <source>
        <dbReference type="ARBA" id="ARBA00022448"/>
    </source>
</evidence>
<dbReference type="NCBIfam" id="TIGR01410">
    <property type="entry name" value="tatB"/>
    <property type="match status" value="1"/>
</dbReference>
<keyword evidence="5" id="KW-0653">Protein transport</keyword>
<evidence type="ECO:0000256" key="5">
    <source>
        <dbReference type="ARBA" id="ARBA00022927"/>
    </source>
</evidence>
<name>A0AAJ6BPK2_9SPHN</name>
<evidence type="ECO:0000256" key="4">
    <source>
        <dbReference type="ARBA" id="ARBA00022692"/>
    </source>
</evidence>
<evidence type="ECO:0000256" key="6">
    <source>
        <dbReference type="ARBA" id="ARBA00022989"/>
    </source>
</evidence>
<keyword evidence="6 10" id="KW-1133">Transmembrane helix</keyword>
<evidence type="ECO:0000256" key="9">
    <source>
        <dbReference type="SAM" id="MobiDB-lite"/>
    </source>
</evidence>
<dbReference type="Gene3D" id="1.20.5.3310">
    <property type="match status" value="1"/>
</dbReference>
<proteinExistence type="predicted"/>
<evidence type="ECO:0000256" key="7">
    <source>
        <dbReference type="ARBA" id="ARBA00023010"/>
    </source>
</evidence>
<dbReference type="EMBL" id="CP119316">
    <property type="protein sequence ID" value="WEK48067.1"/>
    <property type="molecule type" value="Genomic_DNA"/>
</dbReference>
<dbReference type="AlphaFoldDB" id="A0AAJ6BPK2"/>
<dbReference type="PANTHER" id="PTHR33162">
    <property type="entry name" value="SEC-INDEPENDENT PROTEIN TRANSLOCASE PROTEIN TATA, CHLOROPLASTIC"/>
    <property type="match status" value="1"/>
</dbReference>
<dbReference type="GO" id="GO:0016020">
    <property type="term" value="C:membrane"/>
    <property type="evidence" value="ECO:0007669"/>
    <property type="project" value="UniProtKB-SubCell"/>
</dbReference>
<evidence type="ECO:0000256" key="8">
    <source>
        <dbReference type="ARBA" id="ARBA00023136"/>
    </source>
</evidence>
<feature type="compositionally biased region" description="Basic and acidic residues" evidence="9">
    <location>
        <begin position="122"/>
        <end position="138"/>
    </location>
</feature>
<dbReference type="GO" id="GO:0043953">
    <property type="term" value="P:protein transport by the Tat complex"/>
    <property type="evidence" value="ECO:0007669"/>
    <property type="project" value="InterPro"/>
</dbReference>
<dbReference type="KEGG" id="acob:P0Y56_07170"/>
<dbReference type="PRINTS" id="PR01506">
    <property type="entry name" value="TATBPROTEIN"/>
</dbReference>
<keyword evidence="7" id="KW-0811">Translocation</keyword>
<evidence type="ECO:0000256" key="10">
    <source>
        <dbReference type="SAM" id="Phobius"/>
    </source>
</evidence>
<evidence type="ECO:0000256" key="1">
    <source>
        <dbReference type="ARBA" id="ARBA00004167"/>
    </source>
</evidence>
<reference evidence="11" key="1">
    <citation type="submission" date="2023-03" db="EMBL/GenBank/DDBJ databases">
        <title>Andean soil-derived lignocellulolytic bacterial consortium as a source of novel taxa and putative plastic-active enzymes.</title>
        <authorList>
            <person name="Diaz-Garcia L."/>
            <person name="Chuvochina M."/>
            <person name="Feuerriegel G."/>
            <person name="Bunk B."/>
            <person name="Sproer C."/>
            <person name="Streit W.R."/>
            <person name="Rodriguez L.M."/>
            <person name="Overmann J."/>
            <person name="Jimenez D.J."/>
        </authorList>
    </citation>
    <scope>NUCLEOTIDE SEQUENCE</scope>
    <source>
        <strain evidence="11">MAG 26</strain>
    </source>
</reference>
<sequence>MFDVSGSEFLLVVVVAVLVIGPKDMPVALRIAGRFIGKMRRMSNHFKSGIETMIREAEMEEMEKKWQEQNRKVMEQHPAIELTAANGGGVEMVPLPPPEDPSGEAELALQAEVAAEAAPDEPEPKPRARKKPAEKDAG</sequence>
<keyword evidence="4 10" id="KW-0812">Transmembrane</keyword>
<feature type="transmembrane region" description="Helical" evidence="10">
    <location>
        <begin position="12"/>
        <end position="32"/>
    </location>
</feature>
<evidence type="ECO:0000313" key="11">
    <source>
        <dbReference type="EMBL" id="WEK48067.1"/>
    </source>
</evidence>
<accession>A0AAJ6BPK2</accession>
<feature type="region of interest" description="Disordered" evidence="9">
    <location>
        <begin position="85"/>
        <end position="138"/>
    </location>
</feature>